<name>A0A9P8UWZ0_9PEZI</name>
<dbReference type="GeneID" id="70130186"/>
<evidence type="ECO:0000313" key="2">
    <source>
        <dbReference type="Proteomes" id="UP000758603"/>
    </source>
</evidence>
<reference evidence="1" key="1">
    <citation type="journal article" date="2021" name="Nat. Commun.">
        <title>Genetic determinants of endophytism in the Arabidopsis root mycobiome.</title>
        <authorList>
            <person name="Mesny F."/>
            <person name="Miyauchi S."/>
            <person name="Thiergart T."/>
            <person name="Pickel B."/>
            <person name="Atanasova L."/>
            <person name="Karlsson M."/>
            <person name="Huettel B."/>
            <person name="Barry K.W."/>
            <person name="Haridas S."/>
            <person name="Chen C."/>
            <person name="Bauer D."/>
            <person name="Andreopoulos W."/>
            <person name="Pangilinan J."/>
            <person name="LaButti K."/>
            <person name="Riley R."/>
            <person name="Lipzen A."/>
            <person name="Clum A."/>
            <person name="Drula E."/>
            <person name="Henrissat B."/>
            <person name="Kohler A."/>
            <person name="Grigoriev I.V."/>
            <person name="Martin F.M."/>
            <person name="Hacquard S."/>
        </authorList>
    </citation>
    <scope>NUCLEOTIDE SEQUENCE</scope>
    <source>
        <strain evidence="1">MPI-SDFR-AT-0073</strain>
    </source>
</reference>
<accession>A0A9P8UWZ0</accession>
<comment type="caution">
    <text evidence="1">The sequence shown here is derived from an EMBL/GenBank/DDBJ whole genome shotgun (WGS) entry which is preliminary data.</text>
</comment>
<dbReference type="Proteomes" id="UP000758603">
    <property type="component" value="Unassembled WGS sequence"/>
</dbReference>
<sequence>MVERKEVTLALAKVARARALEALDRQAAVKILTLARALDRQAVVKILTLARALDRQAVAKILTLARALDRQAVAKILTLAKAPNRPARALTVVRDPAQAMTALMEVVPALAARVARMVAVMEALTVARMVVMEPLPPPSTRPFTLRATNLQVLLMADTVASQQPPTKTPKLLPPRQSTLRWRLNLHMVAIAAATMVSRVRAEKTTTVNKAVKVKVHHLMDTLVLATSG</sequence>
<dbReference type="AlphaFoldDB" id="A0A9P8UWZ0"/>
<dbReference type="EMBL" id="JAGPXC010000001">
    <property type="protein sequence ID" value="KAH6659541.1"/>
    <property type="molecule type" value="Genomic_DNA"/>
</dbReference>
<dbReference type="RefSeq" id="XP_045963672.1">
    <property type="nucleotide sequence ID" value="XM_046101294.1"/>
</dbReference>
<gene>
    <name evidence="1" type="ORF">BKA67DRAFT_544781</name>
</gene>
<organism evidence="1 2">
    <name type="scientific">Truncatella angustata</name>
    <dbReference type="NCBI Taxonomy" id="152316"/>
    <lineage>
        <taxon>Eukaryota</taxon>
        <taxon>Fungi</taxon>
        <taxon>Dikarya</taxon>
        <taxon>Ascomycota</taxon>
        <taxon>Pezizomycotina</taxon>
        <taxon>Sordariomycetes</taxon>
        <taxon>Xylariomycetidae</taxon>
        <taxon>Amphisphaeriales</taxon>
        <taxon>Sporocadaceae</taxon>
        <taxon>Truncatella</taxon>
    </lineage>
</organism>
<evidence type="ECO:0000313" key="1">
    <source>
        <dbReference type="EMBL" id="KAH6659541.1"/>
    </source>
</evidence>
<keyword evidence="2" id="KW-1185">Reference proteome</keyword>
<protein>
    <submittedName>
        <fullName evidence="1">Uncharacterized protein</fullName>
    </submittedName>
</protein>
<proteinExistence type="predicted"/>